<feature type="compositionally biased region" description="Basic residues" evidence="1">
    <location>
        <begin position="47"/>
        <end position="64"/>
    </location>
</feature>
<sequence>MSKRRKDSSEEDPEYLPDDEISILSDGDADFFKPKSLEHRYTSNSHSVKKRKSTFSRRSKHLHEKAKISKSNDLFDELDDEDEESNVGHYRRGSSLKILVERPNPERVPLKRLWTPVIINNYEGKKSDIPTPSSLKILESSSKGNRNVKLQDVYQSRGRPNVSSVKRDVQVHRLERRGPYPSTITRPENVQDDEAILGMNKQISDAELTETHKGWSVRRKDSPRLAERVKGQSRTGRKGETTVLDSPGLAERVKGQYQTGRKGERTVLDWPKKQKNNTSHEYNEIDLVSSFTPISEDDDECVVPSLGVTCDKGKTRSTNKGLPKPRSREREPSKPKVDYDERATSHSTVNIPLQSTCIRADDVDEIHQIEDQIISKNPNVILKYGLSEIEFSPPVSPRTMNDPPVCFEVIVKFADGQLVKLNPKQIKTPVEPTPPSLPPPPPSLQSSSLPQTRVWYGDKPRHAEHGDIWEKEQGKRYREFVCSLCSHLYNAGYTPDIKGAYVLIEVPLEYKYSAKLEARELTCSIKTFGRKNIRTFLPEQLKLQISEAIVQNLKKFPQPTLHEMSNMEHWKNHTAFQQHLKDNPFTLKPDEMDLIVQRVYETINDGSAAPHLQNKDNKNKNQEEGESDQEEDESDQEEGESDQEEDESDQEEGESDQEEDESDQEEDGRG</sequence>
<dbReference type="EMBL" id="LNIX01000002">
    <property type="protein sequence ID" value="OXA59683.1"/>
    <property type="molecule type" value="Genomic_DNA"/>
</dbReference>
<feature type="region of interest" description="Disordered" evidence="1">
    <location>
        <begin position="426"/>
        <end position="450"/>
    </location>
</feature>
<feature type="region of interest" description="Disordered" evidence="1">
    <location>
        <begin position="41"/>
        <end position="74"/>
    </location>
</feature>
<feature type="compositionally biased region" description="Basic and acidic residues" evidence="1">
    <location>
        <begin position="613"/>
        <end position="623"/>
    </location>
</feature>
<evidence type="ECO:0000313" key="2">
    <source>
        <dbReference type="EMBL" id="OXA59683.1"/>
    </source>
</evidence>
<organism evidence="2 3">
    <name type="scientific">Folsomia candida</name>
    <name type="common">Springtail</name>
    <dbReference type="NCBI Taxonomy" id="158441"/>
    <lineage>
        <taxon>Eukaryota</taxon>
        <taxon>Metazoa</taxon>
        <taxon>Ecdysozoa</taxon>
        <taxon>Arthropoda</taxon>
        <taxon>Hexapoda</taxon>
        <taxon>Collembola</taxon>
        <taxon>Entomobryomorpha</taxon>
        <taxon>Isotomoidea</taxon>
        <taxon>Isotomidae</taxon>
        <taxon>Proisotominae</taxon>
        <taxon>Folsomia</taxon>
    </lineage>
</organism>
<protein>
    <submittedName>
        <fullName evidence="2">Uncharacterized protein</fullName>
    </submittedName>
</protein>
<gene>
    <name evidence="2" type="ORF">Fcan01_04825</name>
</gene>
<feature type="compositionally biased region" description="Basic and acidic residues" evidence="1">
    <location>
        <begin position="326"/>
        <end position="344"/>
    </location>
</feature>
<dbReference type="AlphaFoldDB" id="A0A226EPY2"/>
<feature type="compositionally biased region" description="Pro residues" evidence="1">
    <location>
        <begin position="431"/>
        <end position="443"/>
    </location>
</feature>
<reference evidence="2 3" key="1">
    <citation type="submission" date="2015-12" db="EMBL/GenBank/DDBJ databases">
        <title>The genome of Folsomia candida.</title>
        <authorList>
            <person name="Faddeeva A."/>
            <person name="Derks M.F."/>
            <person name="Anvar Y."/>
            <person name="Smit S."/>
            <person name="Van Straalen N."/>
            <person name="Roelofs D."/>
        </authorList>
    </citation>
    <scope>NUCLEOTIDE SEQUENCE [LARGE SCALE GENOMIC DNA]</scope>
    <source>
        <strain evidence="2 3">VU population</strain>
        <tissue evidence="2">Whole body</tissue>
    </source>
</reference>
<comment type="caution">
    <text evidence="2">The sequence shown here is derived from an EMBL/GenBank/DDBJ whole genome shotgun (WGS) entry which is preliminary data.</text>
</comment>
<accession>A0A226EPY2</accession>
<feature type="region of interest" description="Disordered" evidence="1">
    <location>
        <begin position="606"/>
        <end position="670"/>
    </location>
</feature>
<proteinExistence type="predicted"/>
<feature type="region of interest" description="Disordered" evidence="1">
    <location>
        <begin position="1"/>
        <end position="21"/>
    </location>
</feature>
<keyword evidence="3" id="KW-1185">Reference proteome</keyword>
<feature type="compositionally biased region" description="Acidic residues" evidence="1">
    <location>
        <begin position="9"/>
        <end position="21"/>
    </location>
</feature>
<dbReference type="Proteomes" id="UP000198287">
    <property type="component" value="Unassembled WGS sequence"/>
</dbReference>
<feature type="compositionally biased region" description="Acidic residues" evidence="1">
    <location>
        <begin position="624"/>
        <end position="670"/>
    </location>
</feature>
<evidence type="ECO:0000256" key="1">
    <source>
        <dbReference type="SAM" id="MobiDB-lite"/>
    </source>
</evidence>
<evidence type="ECO:0000313" key="3">
    <source>
        <dbReference type="Proteomes" id="UP000198287"/>
    </source>
</evidence>
<feature type="region of interest" description="Disordered" evidence="1">
    <location>
        <begin position="309"/>
        <end position="345"/>
    </location>
</feature>
<name>A0A226EPY2_FOLCA</name>